<dbReference type="Pfam" id="PF17851">
    <property type="entry name" value="GH43_C2"/>
    <property type="match status" value="1"/>
</dbReference>
<dbReference type="InterPro" id="IPR023296">
    <property type="entry name" value="Glyco_hydro_beta-prop_sf"/>
</dbReference>
<dbReference type="SUPFAM" id="SSF49899">
    <property type="entry name" value="Concanavalin A-like lectins/glucanases"/>
    <property type="match status" value="1"/>
</dbReference>
<dbReference type="Gene3D" id="2.60.120.200">
    <property type="match status" value="1"/>
</dbReference>
<dbReference type="GO" id="GO:0005975">
    <property type="term" value="P:carbohydrate metabolic process"/>
    <property type="evidence" value="ECO:0007669"/>
    <property type="project" value="InterPro"/>
</dbReference>
<sequence length="584" mass="65010">MFLRHIKAMRYWGCCLTLFGSIAQTTAHNSSYFNPVLAGWHSDPSCTVVDDTFYCVTSTFISFPGLPIYASKDLVDWKLVSHAWNRESQLPGASWGTPDQQNGMYAATIRHHDGEFFVICQYLNAPEGNIGVIFKSSDPYRNDAWSDPVRFKPSNIDPDLFWDDDGKVYSVMAGITLQEIDLETGDLSQPPLSVWNGTGGTYPEGPHLYKKDDWYYLMIAEGGTELNHSITIARSRNINGPYDSYVNNPILTARGTDDYFQTVGHGDLFQDQEGNWWGMCLSTRSGPDWSIYPMGREAVLFPATWNKDEWPILQRVKGKMNGWRLPPRNRDIPGTGPFNDDPDRYEFRLNSTIPPNLVYWRVPRQDTITTSNNGLRIVPSRSNLTGVIAASNSEADLSLSGRRGLSFIGRRQTHTIFDASVDLSFFPKEIDQEAGVTMFLTQFNHVDLGLVLLQNDDTAKPSLFLRFRAVSGGSTVDYSVTRLPDHWGNGPLRLEIQAHNTTHFTFSAMPSSEPHKIITVGAASGSLLSGNTGPFTGSLVGMFATCNGAGNNNTCPDGGDAYFQNWEYTGIAQYISNETAILQS</sequence>
<feature type="site" description="Important for catalytic activity, responsible for pKa modulation of the active site Glu and correct orientation of both the proton donor and substrate" evidence="5">
    <location>
        <position position="157"/>
    </location>
</feature>
<evidence type="ECO:0000256" key="3">
    <source>
        <dbReference type="ARBA" id="ARBA00023295"/>
    </source>
</evidence>
<evidence type="ECO:0000256" key="5">
    <source>
        <dbReference type="PIRSR" id="PIRSR606710-2"/>
    </source>
</evidence>
<feature type="signal peptide" evidence="7">
    <location>
        <begin position="1"/>
        <end position="27"/>
    </location>
</feature>
<dbReference type="EMBL" id="CP075867">
    <property type="protein sequence ID" value="QYT01789.1"/>
    <property type="molecule type" value="Genomic_DNA"/>
</dbReference>
<feature type="domain" description="Beta-xylosidase C-terminal Concanavalin A-like" evidence="8">
    <location>
        <begin position="351"/>
        <end position="568"/>
    </location>
</feature>
<dbReference type="InterPro" id="IPR051795">
    <property type="entry name" value="Glycosyl_Hydrlase_43"/>
</dbReference>
<comment type="similarity">
    <text evidence="1 6">Belongs to the glycosyl hydrolase 43 family.</text>
</comment>
<dbReference type="SUPFAM" id="SSF75005">
    <property type="entry name" value="Arabinanase/levansucrase/invertase"/>
    <property type="match status" value="1"/>
</dbReference>
<name>A0A8G0LI81_9HYPO</name>
<dbReference type="AlphaFoldDB" id="A0A8G0LI81"/>
<evidence type="ECO:0000256" key="4">
    <source>
        <dbReference type="PIRSR" id="PIRSR606710-1"/>
    </source>
</evidence>
<dbReference type="InterPro" id="IPR041542">
    <property type="entry name" value="GH43_C2"/>
</dbReference>
<dbReference type="InterPro" id="IPR006710">
    <property type="entry name" value="Glyco_hydro_43"/>
</dbReference>
<evidence type="ECO:0000313" key="9">
    <source>
        <dbReference type="EMBL" id="QYT01789.1"/>
    </source>
</evidence>
<feature type="active site" description="Proton acceptor" evidence="4">
    <location>
        <position position="43"/>
    </location>
</feature>
<dbReference type="InterPro" id="IPR013320">
    <property type="entry name" value="ConA-like_dom_sf"/>
</dbReference>
<dbReference type="Pfam" id="PF04616">
    <property type="entry name" value="Glyco_hydro_43"/>
    <property type="match status" value="1"/>
</dbReference>
<gene>
    <name evidence="9" type="ORF">H0G86_008808</name>
</gene>
<dbReference type="GO" id="GO:0004553">
    <property type="term" value="F:hydrolase activity, hydrolyzing O-glycosyl compounds"/>
    <property type="evidence" value="ECO:0007669"/>
    <property type="project" value="InterPro"/>
</dbReference>
<feature type="chain" id="PRO_5034872768" evidence="7">
    <location>
        <begin position="28"/>
        <end position="584"/>
    </location>
</feature>
<proteinExistence type="inferred from homology"/>
<dbReference type="Gene3D" id="2.115.10.20">
    <property type="entry name" value="Glycosyl hydrolase domain, family 43"/>
    <property type="match status" value="1"/>
</dbReference>
<accession>A0A8G0LI81</accession>
<keyword evidence="10" id="KW-1185">Reference proteome</keyword>
<dbReference type="PANTHER" id="PTHR42812">
    <property type="entry name" value="BETA-XYLOSIDASE"/>
    <property type="match status" value="1"/>
</dbReference>
<organism evidence="9 10">
    <name type="scientific">Trichoderma simmonsii</name>
    <dbReference type="NCBI Taxonomy" id="1491479"/>
    <lineage>
        <taxon>Eukaryota</taxon>
        <taxon>Fungi</taxon>
        <taxon>Dikarya</taxon>
        <taxon>Ascomycota</taxon>
        <taxon>Pezizomycotina</taxon>
        <taxon>Sordariomycetes</taxon>
        <taxon>Hypocreomycetidae</taxon>
        <taxon>Hypocreales</taxon>
        <taxon>Hypocreaceae</taxon>
        <taxon>Trichoderma</taxon>
    </lineage>
</organism>
<reference evidence="9 10" key="1">
    <citation type="journal article" date="2021" name="BMC Genomics">
        <title>Telomere-to-telomere genome assembly of asparaginase-producing Trichoderma simmonsii.</title>
        <authorList>
            <person name="Chung D."/>
            <person name="Kwon Y.M."/>
            <person name="Yang Y."/>
        </authorList>
    </citation>
    <scope>NUCLEOTIDE SEQUENCE [LARGE SCALE GENOMIC DNA]</scope>
    <source>
        <strain evidence="9 10">GH-Sj1</strain>
    </source>
</reference>
<keyword evidence="2 6" id="KW-0378">Hydrolase</keyword>
<dbReference type="CDD" id="cd18833">
    <property type="entry name" value="GH43_PcXyl-like"/>
    <property type="match status" value="1"/>
</dbReference>
<evidence type="ECO:0000256" key="6">
    <source>
        <dbReference type="RuleBase" id="RU361187"/>
    </source>
</evidence>
<evidence type="ECO:0000259" key="8">
    <source>
        <dbReference type="Pfam" id="PF17851"/>
    </source>
</evidence>
<keyword evidence="3 6" id="KW-0326">Glycosidase</keyword>
<dbReference type="Proteomes" id="UP000826661">
    <property type="component" value="Chromosome IV"/>
</dbReference>
<keyword evidence="7" id="KW-0732">Signal</keyword>
<evidence type="ECO:0000256" key="1">
    <source>
        <dbReference type="ARBA" id="ARBA00009865"/>
    </source>
</evidence>
<evidence type="ECO:0000256" key="2">
    <source>
        <dbReference type="ARBA" id="ARBA00022801"/>
    </source>
</evidence>
<protein>
    <submittedName>
        <fullName evidence="9">GH43 protein</fullName>
    </submittedName>
</protein>
<evidence type="ECO:0000313" key="10">
    <source>
        <dbReference type="Proteomes" id="UP000826661"/>
    </source>
</evidence>
<dbReference type="PANTHER" id="PTHR42812:SF17">
    <property type="entry name" value="BETA-XYLOSIDASE C-TERMINAL CONCANAVALIN A-LIKE DOMAIN-CONTAINING PROTEIN-RELATED"/>
    <property type="match status" value="1"/>
</dbReference>
<evidence type="ECO:0000256" key="7">
    <source>
        <dbReference type="SAM" id="SignalP"/>
    </source>
</evidence>
<feature type="active site" description="Proton donor" evidence="4">
    <location>
        <position position="204"/>
    </location>
</feature>